<dbReference type="OrthoDB" id="9791837at2"/>
<evidence type="ECO:0000313" key="1">
    <source>
        <dbReference type="EMBL" id="SDD26549.1"/>
    </source>
</evidence>
<dbReference type="AlphaFoldDB" id="A0A1G6TBZ6"/>
<keyword evidence="2" id="KW-1185">Reference proteome</keyword>
<keyword evidence="1" id="KW-0808">Transferase</keyword>
<dbReference type="SUPFAM" id="SSF53335">
    <property type="entry name" value="S-adenosyl-L-methionine-dependent methyltransferases"/>
    <property type="match status" value="1"/>
</dbReference>
<accession>A0A1G6TBZ6</accession>
<proteinExistence type="predicted"/>
<dbReference type="Gene3D" id="3.40.50.150">
    <property type="entry name" value="Vaccinia Virus protein VP39"/>
    <property type="match status" value="1"/>
</dbReference>
<dbReference type="STRING" id="1391627.SAMN05216464_101247"/>
<dbReference type="Proteomes" id="UP000199072">
    <property type="component" value="Unassembled WGS sequence"/>
</dbReference>
<dbReference type="InterPro" id="IPR029063">
    <property type="entry name" value="SAM-dependent_MTases_sf"/>
</dbReference>
<dbReference type="PANTHER" id="PTHR43861">
    <property type="entry name" value="TRANS-ACONITATE 2-METHYLTRANSFERASE-RELATED"/>
    <property type="match status" value="1"/>
</dbReference>
<name>A0A1G6TBZ6_9SPHI</name>
<protein>
    <submittedName>
        <fullName evidence="1">Methyltransferase domain-containing protein</fullName>
    </submittedName>
</protein>
<dbReference type="RefSeq" id="WP_091142890.1">
    <property type="nucleotide sequence ID" value="NZ_FNAI01000001.1"/>
</dbReference>
<reference evidence="1 2" key="1">
    <citation type="submission" date="2016-10" db="EMBL/GenBank/DDBJ databases">
        <authorList>
            <person name="de Groot N.N."/>
        </authorList>
    </citation>
    <scope>NUCLEOTIDE SEQUENCE [LARGE SCALE GENOMIC DNA]</scope>
    <source>
        <strain evidence="1 2">47C3B</strain>
    </source>
</reference>
<organism evidence="1 2">
    <name type="scientific">Mucilaginibacter pineti</name>
    <dbReference type="NCBI Taxonomy" id="1391627"/>
    <lineage>
        <taxon>Bacteria</taxon>
        <taxon>Pseudomonadati</taxon>
        <taxon>Bacteroidota</taxon>
        <taxon>Sphingobacteriia</taxon>
        <taxon>Sphingobacteriales</taxon>
        <taxon>Sphingobacteriaceae</taxon>
        <taxon>Mucilaginibacter</taxon>
    </lineage>
</organism>
<dbReference type="GO" id="GO:0008168">
    <property type="term" value="F:methyltransferase activity"/>
    <property type="evidence" value="ECO:0007669"/>
    <property type="project" value="UniProtKB-KW"/>
</dbReference>
<dbReference type="EMBL" id="FNAI01000001">
    <property type="protein sequence ID" value="SDD26549.1"/>
    <property type="molecule type" value="Genomic_DNA"/>
</dbReference>
<dbReference type="GO" id="GO:0032259">
    <property type="term" value="P:methylation"/>
    <property type="evidence" value="ECO:0007669"/>
    <property type="project" value="UniProtKB-KW"/>
</dbReference>
<sequence>MGNCKICDDKLGDAFPIREMMLGTREEFNYAQCTGCGTIQILNIPGNIGNYYPNYYYSFHHKIPALIQLPLFKRIFKDIRIKKKYRQKDTDIFNYLRPIQTLASHKILDIGCGSGKLICEMFNLGFQNVQGTDKFIEAGYDYGYGVKVFKKDLSELKKKSYNLLMMHHVFEHMDNPAEELVKCHRLLKDDGHLIIRIPVVGKAWDIYKTDWIQLDAPRHFFLHTVASMKILAGKAGFVIDNVIYDSTAFQFWGSELYKRDIPFVNENKEYRLPTDYYSTEELDNYEQLASGLNKEQQGDSAIFYLTKRR</sequence>
<keyword evidence="1" id="KW-0489">Methyltransferase</keyword>
<evidence type="ECO:0000313" key="2">
    <source>
        <dbReference type="Proteomes" id="UP000199072"/>
    </source>
</evidence>
<dbReference type="Pfam" id="PF13489">
    <property type="entry name" value="Methyltransf_23"/>
    <property type="match status" value="1"/>
</dbReference>
<gene>
    <name evidence="1" type="ORF">SAMN05216464_101247</name>
</gene>
<dbReference type="CDD" id="cd02440">
    <property type="entry name" value="AdoMet_MTases"/>
    <property type="match status" value="1"/>
</dbReference>